<keyword evidence="1" id="KW-0812">Transmembrane</keyword>
<organism evidence="2">
    <name type="scientific">Spironucleus salmonicida</name>
    <dbReference type="NCBI Taxonomy" id="348837"/>
    <lineage>
        <taxon>Eukaryota</taxon>
        <taxon>Metamonada</taxon>
        <taxon>Diplomonadida</taxon>
        <taxon>Hexamitidae</taxon>
        <taxon>Hexamitinae</taxon>
        <taxon>Spironucleus</taxon>
    </lineage>
</organism>
<dbReference type="EMBL" id="KI546169">
    <property type="protein sequence ID" value="EST41619.1"/>
    <property type="molecule type" value="Genomic_DNA"/>
</dbReference>
<reference evidence="3" key="2">
    <citation type="submission" date="2020-12" db="EMBL/GenBank/DDBJ databases">
        <title>New Spironucleus salmonicida genome in near-complete chromosomes.</title>
        <authorList>
            <person name="Xu F."/>
            <person name="Kurt Z."/>
            <person name="Jimenez-Gonzalez A."/>
            <person name="Astvaldsson A."/>
            <person name="Andersson J.O."/>
            <person name="Svard S.G."/>
        </authorList>
    </citation>
    <scope>NUCLEOTIDE SEQUENCE</scope>
    <source>
        <strain evidence="3">ATCC 50377</strain>
    </source>
</reference>
<dbReference type="SUPFAM" id="SSF57184">
    <property type="entry name" value="Growth factor receptor domain"/>
    <property type="match status" value="1"/>
</dbReference>
<keyword evidence="1" id="KW-1133">Transmembrane helix</keyword>
<feature type="transmembrane region" description="Helical" evidence="1">
    <location>
        <begin position="273"/>
        <end position="299"/>
    </location>
</feature>
<dbReference type="VEuPathDB" id="GiardiaDB:SS50377_28553"/>
<dbReference type="EMBL" id="AUWU02000009">
    <property type="protein sequence ID" value="KAH0569599.1"/>
    <property type="molecule type" value="Genomic_DNA"/>
</dbReference>
<accession>V6LLN9</accession>
<dbReference type="AlphaFoldDB" id="V6LLN9"/>
<evidence type="ECO:0000313" key="3">
    <source>
        <dbReference type="EMBL" id="KAH0569599.1"/>
    </source>
</evidence>
<reference evidence="2 3" key="1">
    <citation type="journal article" date="2014" name="PLoS Genet.">
        <title>The Genome of Spironucleus salmonicida Highlights a Fish Pathogen Adapted to Fluctuating Environments.</title>
        <authorList>
            <person name="Xu F."/>
            <person name="Jerlstrom-Hultqvist J."/>
            <person name="Einarsson E."/>
            <person name="Astvaldsson A."/>
            <person name="Svard S.G."/>
            <person name="Andersson J.O."/>
        </authorList>
    </citation>
    <scope>NUCLEOTIDE SEQUENCE</scope>
    <source>
        <strain evidence="3">ATCC 50377</strain>
    </source>
</reference>
<dbReference type="SMART" id="SM00261">
    <property type="entry name" value="FU"/>
    <property type="match status" value="3"/>
</dbReference>
<dbReference type="OrthoDB" id="4405280at2759"/>
<name>V6LLN9_9EUKA</name>
<keyword evidence="1" id="KW-0472">Membrane</keyword>
<dbReference type="InterPro" id="IPR009030">
    <property type="entry name" value="Growth_fac_rcpt_cys_sf"/>
</dbReference>
<sequence length="319" mass="33995">MTASGTCSTTSQQCKQNHYCPATDAKQVQCLPCSDDIQQGQGCFCQDYQMTENCLECANGKCSKFLMQRTLQKQNCALNCAECAPGKGCTKCNEGYTLDTTAITCRPSCTDNSQCSPAHDYFCNVEKNICDQCTGRCSQCSSSDFCLGCSGQDYVLTIDGQCIDQCGRLETGQYCNNGTPATCTKDSTSECTCGSAENCATCSEDRNSCQTCLLGMEKDENGKCTKCIEGYTMLNGKCWLNDKIPTRPVEPVKPVEPVVPADPSNPTSNKSNLSGGAIAGIIIGALAVVGAISGTVIVIMRKSRKNQVSTDTGAVNILE</sequence>
<proteinExistence type="predicted"/>
<evidence type="ECO:0000256" key="1">
    <source>
        <dbReference type="SAM" id="Phobius"/>
    </source>
</evidence>
<dbReference type="InterPro" id="IPR006212">
    <property type="entry name" value="Furin_repeat"/>
</dbReference>
<protein>
    <submittedName>
        <fullName evidence="2">Cysteine-rich membrane protein 1</fullName>
    </submittedName>
</protein>
<keyword evidence="4" id="KW-1185">Reference proteome</keyword>
<evidence type="ECO:0000313" key="2">
    <source>
        <dbReference type="EMBL" id="EST41619.1"/>
    </source>
</evidence>
<evidence type="ECO:0000313" key="4">
    <source>
        <dbReference type="Proteomes" id="UP000018208"/>
    </source>
</evidence>
<dbReference type="Gene3D" id="2.10.220.10">
    <property type="entry name" value="Hormone Receptor, Insulin-like Growth Factor Receptor 1, Chain A, domain 2"/>
    <property type="match status" value="1"/>
</dbReference>
<gene>
    <name evidence="2" type="ORF">SS50377_18971</name>
    <name evidence="3" type="ORF">SS50377_28553</name>
</gene>
<dbReference type="Proteomes" id="UP000018208">
    <property type="component" value="Unassembled WGS sequence"/>
</dbReference>